<dbReference type="Proteomes" id="UP000664203">
    <property type="component" value="Unassembled WGS sequence"/>
</dbReference>
<comment type="similarity">
    <text evidence="1">Belongs to the short-chain dehydrogenases/reductases (SDR) family.</text>
</comment>
<dbReference type="InterPro" id="IPR050259">
    <property type="entry name" value="SDR"/>
</dbReference>
<evidence type="ECO:0000256" key="3">
    <source>
        <dbReference type="ARBA" id="ARBA00048508"/>
    </source>
</evidence>
<dbReference type="Pfam" id="PF00106">
    <property type="entry name" value="adh_short"/>
    <property type="match status" value="1"/>
</dbReference>
<dbReference type="EC" id="1.1.1.100" evidence="2"/>
<dbReference type="Gene3D" id="3.40.50.720">
    <property type="entry name" value="NAD(P)-binding Rossmann-like Domain"/>
    <property type="match status" value="1"/>
</dbReference>
<organism evidence="4 5">
    <name type="scientific">Alectoria fallacina</name>
    <dbReference type="NCBI Taxonomy" id="1903189"/>
    <lineage>
        <taxon>Eukaryota</taxon>
        <taxon>Fungi</taxon>
        <taxon>Dikarya</taxon>
        <taxon>Ascomycota</taxon>
        <taxon>Pezizomycotina</taxon>
        <taxon>Lecanoromycetes</taxon>
        <taxon>OSLEUM clade</taxon>
        <taxon>Lecanoromycetidae</taxon>
        <taxon>Lecanorales</taxon>
        <taxon>Lecanorineae</taxon>
        <taxon>Parmeliaceae</taxon>
        <taxon>Alectoria</taxon>
    </lineage>
</organism>
<dbReference type="InterPro" id="IPR002347">
    <property type="entry name" value="SDR_fam"/>
</dbReference>
<reference evidence="4" key="1">
    <citation type="submission" date="2021-03" db="EMBL/GenBank/DDBJ databases">
        <authorList>
            <person name="Tagirdzhanova G."/>
        </authorList>
    </citation>
    <scope>NUCLEOTIDE SEQUENCE</scope>
</reference>
<name>A0A8H3J0E5_9LECA</name>
<dbReference type="SUPFAM" id="SSF51735">
    <property type="entry name" value="NAD(P)-binding Rossmann-fold domains"/>
    <property type="match status" value="1"/>
</dbReference>
<sequence>MSLGIGKATAIRLAQDGASVMINYASDLTCADKLVKLIDENRVFAVQADAGSVSDILTMADPTVQHYGRPDPLIPIPNAGISPMKDLKTASEDNFDPIVKLNTKGP</sequence>
<gene>
    <name evidence="4" type="ORF">ALECFALPRED_007608</name>
</gene>
<comment type="catalytic activity">
    <reaction evidence="3">
        <text>a (3R)-hydroxyacyl-[ACP] + NADP(+) = a 3-oxoacyl-[ACP] + NADPH + H(+)</text>
        <dbReference type="Rhea" id="RHEA:17397"/>
        <dbReference type="Rhea" id="RHEA-COMP:9916"/>
        <dbReference type="Rhea" id="RHEA-COMP:9945"/>
        <dbReference type="ChEBI" id="CHEBI:15378"/>
        <dbReference type="ChEBI" id="CHEBI:57783"/>
        <dbReference type="ChEBI" id="CHEBI:58349"/>
        <dbReference type="ChEBI" id="CHEBI:78776"/>
        <dbReference type="ChEBI" id="CHEBI:78827"/>
        <dbReference type="EC" id="1.1.1.100"/>
    </reaction>
</comment>
<dbReference type="InterPro" id="IPR036291">
    <property type="entry name" value="NAD(P)-bd_dom_sf"/>
</dbReference>
<dbReference type="AlphaFoldDB" id="A0A8H3J0E5"/>
<dbReference type="EMBL" id="CAJPDR010000508">
    <property type="protein sequence ID" value="CAF9938334.1"/>
    <property type="molecule type" value="Genomic_DNA"/>
</dbReference>
<dbReference type="PANTHER" id="PTHR42879:SF2">
    <property type="entry name" value="3-OXOACYL-[ACYL-CARRIER-PROTEIN] REDUCTASE FABG"/>
    <property type="match status" value="1"/>
</dbReference>
<dbReference type="PANTHER" id="PTHR42879">
    <property type="entry name" value="3-OXOACYL-(ACYL-CARRIER-PROTEIN) REDUCTASE"/>
    <property type="match status" value="1"/>
</dbReference>
<evidence type="ECO:0000313" key="5">
    <source>
        <dbReference type="Proteomes" id="UP000664203"/>
    </source>
</evidence>
<dbReference type="GO" id="GO:0004316">
    <property type="term" value="F:3-oxoacyl-[acyl-carrier-protein] reductase (NADPH) activity"/>
    <property type="evidence" value="ECO:0007669"/>
    <property type="project" value="UniProtKB-EC"/>
</dbReference>
<keyword evidence="5" id="KW-1185">Reference proteome</keyword>
<protein>
    <recommendedName>
        <fullName evidence="2">3-oxoacyl-[acyl-carrier-protein] reductase</fullName>
        <ecNumber evidence="2">1.1.1.100</ecNumber>
    </recommendedName>
</protein>
<accession>A0A8H3J0E5</accession>
<comment type="caution">
    <text evidence="4">The sequence shown here is derived from an EMBL/GenBank/DDBJ whole genome shotgun (WGS) entry which is preliminary data.</text>
</comment>
<evidence type="ECO:0000256" key="2">
    <source>
        <dbReference type="ARBA" id="ARBA00012948"/>
    </source>
</evidence>
<dbReference type="OrthoDB" id="47007at2759"/>
<proteinExistence type="inferred from homology"/>
<evidence type="ECO:0000313" key="4">
    <source>
        <dbReference type="EMBL" id="CAF9938334.1"/>
    </source>
</evidence>
<evidence type="ECO:0000256" key="1">
    <source>
        <dbReference type="ARBA" id="ARBA00006484"/>
    </source>
</evidence>